<evidence type="ECO:0000256" key="1">
    <source>
        <dbReference type="ARBA" id="ARBA00002521"/>
    </source>
</evidence>
<feature type="binding site" evidence="6">
    <location>
        <position position="105"/>
    </location>
    <ligand>
        <name>a divalent metal cation</name>
        <dbReference type="ChEBI" id="CHEBI:60240"/>
        <label>2</label>
        <note>catalytic</note>
    </ligand>
</feature>
<evidence type="ECO:0000256" key="7">
    <source>
        <dbReference type="RuleBase" id="RU003653"/>
    </source>
</evidence>
<evidence type="ECO:0000313" key="9">
    <source>
        <dbReference type="EMBL" id="AKQ03453.1"/>
    </source>
</evidence>
<dbReference type="SUPFAM" id="SSF55920">
    <property type="entry name" value="Creatinase/aminopeptidase"/>
    <property type="match status" value="1"/>
</dbReference>
<gene>
    <name evidence="6" type="primary">map</name>
</gene>
<dbReference type="PANTHER" id="PTHR43330">
    <property type="entry name" value="METHIONINE AMINOPEPTIDASE"/>
    <property type="match status" value="1"/>
</dbReference>
<dbReference type="CDD" id="cd01086">
    <property type="entry name" value="MetAP1"/>
    <property type="match status" value="1"/>
</dbReference>
<dbReference type="PANTHER" id="PTHR43330:SF27">
    <property type="entry name" value="METHIONINE AMINOPEPTIDASE"/>
    <property type="match status" value="1"/>
</dbReference>
<dbReference type="PRINTS" id="PR00599">
    <property type="entry name" value="MAPEPTIDASE"/>
</dbReference>
<dbReference type="GO" id="GO:0005829">
    <property type="term" value="C:cytosol"/>
    <property type="evidence" value="ECO:0007669"/>
    <property type="project" value="TreeGrafter"/>
</dbReference>
<dbReference type="InterPro" id="IPR000994">
    <property type="entry name" value="Pept_M24"/>
</dbReference>
<feature type="domain" description="Peptidase M24" evidence="8">
    <location>
        <begin position="11"/>
        <end position="239"/>
    </location>
</feature>
<dbReference type="Pfam" id="PF00557">
    <property type="entry name" value="Peptidase_M24"/>
    <property type="match status" value="1"/>
</dbReference>
<dbReference type="EMBL" id="KT007013">
    <property type="protein sequence ID" value="AKQ03453.1"/>
    <property type="molecule type" value="Genomic_DNA"/>
</dbReference>
<dbReference type="NCBIfam" id="TIGR00500">
    <property type="entry name" value="met_pdase_I"/>
    <property type="match status" value="1"/>
</dbReference>
<feature type="binding site" evidence="6">
    <location>
        <position position="77"/>
    </location>
    <ligand>
        <name>substrate</name>
    </ligand>
</feature>
<evidence type="ECO:0000256" key="3">
    <source>
        <dbReference type="ARBA" id="ARBA00022670"/>
    </source>
</evidence>
<keyword evidence="4 6" id="KW-0479">Metal-binding</keyword>
<evidence type="ECO:0000256" key="5">
    <source>
        <dbReference type="ARBA" id="ARBA00022801"/>
    </source>
</evidence>
<keyword evidence="5 6" id="KW-0378">Hydrolase</keyword>
<comment type="similarity">
    <text evidence="6">Belongs to the peptidase M24A family. Methionine aminopeptidase type 1 subfamily.</text>
</comment>
<dbReference type="GO" id="GO:0004239">
    <property type="term" value="F:initiator methionyl aminopeptidase activity"/>
    <property type="evidence" value="ECO:0007669"/>
    <property type="project" value="UniProtKB-UniRule"/>
</dbReference>
<keyword evidence="3 6" id="KW-0645">Protease</keyword>
<dbReference type="EC" id="3.4.11.18" evidence="6 7"/>
<evidence type="ECO:0000256" key="2">
    <source>
        <dbReference type="ARBA" id="ARBA00022438"/>
    </source>
</evidence>
<dbReference type="InterPro" id="IPR036005">
    <property type="entry name" value="Creatinase/aminopeptidase-like"/>
</dbReference>
<evidence type="ECO:0000256" key="6">
    <source>
        <dbReference type="HAMAP-Rule" id="MF_01974"/>
    </source>
</evidence>
<feature type="binding site" evidence="6">
    <location>
        <position position="105"/>
    </location>
    <ligand>
        <name>a divalent metal cation</name>
        <dbReference type="ChEBI" id="CHEBI:60240"/>
        <label>1</label>
    </ligand>
</feature>
<feature type="binding site" evidence="6">
    <location>
        <position position="232"/>
    </location>
    <ligand>
        <name>a divalent metal cation</name>
        <dbReference type="ChEBI" id="CHEBI:60240"/>
        <label>2</label>
        <note>catalytic</note>
    </ligand>
</feature>
<dbReference type="GO" id="GO:0046872">
    <property type="term" value="F:metal ion binding"/>
    <property type="evidence" value="ECO:0007669"/>
    <property type="project" value="UniProtKB-UniRule"/>
</dbReference>
<evidence type="ECO:0000259" key="8">
    <source>
        <dbReference type="Pfam" id="PF00557"/>
    </source>
</evidence>
<name>A0A0H4T6N3_9BACT</name>
<dbReference type="InterPro" id="IPR001714">
    <property type="entry name" value="Pept_M24_MAP"/>
</dbReference>
<reference evidence="9" key="1">
    <citation type="journal article" date="2015" name="ISME J.">
        <title>Aquifer environment selects for microbial species cohorts in sediment and groundwater.</title>
        <authorList>
            <person name="Hug L.A."/>
            <person name="Thomas B.C."/>
            <person name="Brown C.T."/>
            <person name="Frischkorn K.R."/>
            <person name="Williams K.H."/>
            <person name="Tringe S.G."/>
            <person name="Banfield J.F."/>
        </authorList>
    </citation>
    <scope>NUCLEOTIDE SEQUENCE</scope>
</reference>
<proteinExistence type="inferred from homology"/>
<feature type="binding site" evidence="6">
    <location>
        <position position="201"/>
    </location>
    <ligand>
        <name>a divalent metal cation</name>
        <dbReference type="ChEBI" id="CHEBI:60240"/>
        <label>2</label>
        <note>catalytic</note>
    </ligand>
</feature>
<feature type="binding site" evidence="6">
    <location>
        <position position="232"/>
    </location>
    <ligand>
        <name>a divalent metal cation</name>
        <dbReference type="ChEBI" id="CHEBI:60240"/>
        <label>1</label>
    </ligand>
</feature>
<feature type="binding site" evidence="6">
    <location>
        <position position="168"/>
    </location>
    <ligand>
        <name>a divalent metal cation</name>
        <dbReference type="ChEBI" id="CHEBI:60240"/>
        <label>2</label>
        <note>catalytic</note>
    </ligand>
</feature>
<comment type="function">
    <text evidence="1 6">Removes the N-terminal methionine from nascent proteins. The N-terminal methionine is often cleaved when the second residue in the primary sequence is small and uncharged (Met-Ala-, Cys, Gly, Pro, Ser, Thr, or Val). Requires deformylation of the N(alpha)-formylated initiator methionine before it can be hydrolyzed.</text>
</comment>
<dbReference type="GO" id="GO:0006508">
    <property type="term" value="P:proteolysis"/>
    <property type="evidence" value="ECO:0007669"/>
    <property type="project" value="UniProtKB-KW"/>
</dbReference>
<organism evidence="9">
    <name type="scientific">uncultured Nitrospirae bacterium Rifle_16ft_4_minimus_38035</name>
    <dbReference type="NCBI Taxonomy" id="1665130"/>
    <lineage>
        <taxon>Bacteria</taxon>
        <taxon>Pseudomonadati</taxon>
        <taxon>Nitrospirota</taxon>
        <taxon>environmental samples</taxon>
    </lineage>
</organism>
<accession>A0A0H4T6N3</accession>
<dbReference type="HAMAP" id="MF_01974">
    <property type="entry name" value="MetAP_1"/>
    <property type="match status" value="1"/>
</dbReference>
<dbReference type="PROSITE" id="PS00680">
    <property type="entry name" value="MAP_1"/>
    <property type="match status" value="1"/>
</dbReference>
<comment type="catalytic activity">
    <reaction evidence="6 7">
        <text>Release of N-terminal amino acids, preferentially methionine, from peptides and arylamides.</text>
        <dbReference type="EC" id="3.4.11.18"/>
    </reaction>
</comment>
<protein>
    <recommendedName>
        <fullName evidence="6 7">Methionine aminopeptidase</fullName>
        <shortName evidence="6">MAP</shortName>
        <shortName evidence="6">MetAP</shortName>
        <ecNumber evidence="6 7">3.4.11.18</ecNumber>
    </recommendedName>
    <alternativeName>
        <fullName evidence="6">Peptidase M</fullName>
    </alternativeName>
</protein>
<comment type="cofactor">
    <cofactor evidence="6">
        <name>Co(2+)</name>
        <dbReference type="ChEBI" id="CHEBI:48828"/>
    </cofactor>
    <cofactor evidence="6">
        <name>Zn(2+)</name>
        <dbReference type="ChEBI" id="CHEBI:29105"/>
    </cofactor>
    <cofactor evidence="6">
        <name>Mn(2+)</name>
        <dbReference type="ChEBI" id="CHEBI:29035"/>
    </cofactor>
    <cofactor evidence="6">
        <name>Fe(2+)</name>
        <dbReference type="ChEBI" id="CHEBI:29033"/>
    </cofactor>
    <text evidence="6">Binds 2 divalent metal cations per subunit. Has a high-affinity and a low affinity metal-binding site. The true nature of the physiological cofactor is under debate. The enzyme is active with cobalt, zinc, manganese or divalent iron ions. Most likely, methionine aminopeptidases function as mononuclear Fe(2+)-metalloproteases under physiological conditions, and the catalytically relevant metal-binding site has been assigned to the histidine-containing high-affinity site.</text>
</comment>
<comment type="subunit">
    <text evidence="6">Monomer.</text>
</comment>
<feature type="binding site" evidence="6">
    <location>
        <position position="94"/>
    </location>
    <ligand>
        <name>a divalent metal cation</name>
        <dbReference type="ChEBI" id="CHEBI:60240"/>
        <label>1</label>
    </ligand>
</feature>
<evidence type="ECO:0000256" key="4">
    <source>
        <dbReference type="ARBA" id="ARBA00022723"/>
    </source>
</evidence>
<dbReference type="AlphaFoldDB" id="A0A0H4T6N3"/>
<dbReference type="GO" id="GO:0070006">
    <property type="term" value="F:metalloaminopeptidase activity"/>
    <property type="evidence" value="ECO:0007669"/>
    <property type="project" value="UniProtKB-UniRule"/>
</dbReference>
<keyword evidence="2 6" id="KW-0031">Aminopeptidase</keyword>
<dbReference type="Gene3D" id="3.90.230.10">
    <property type="entry name" value="Creatinase/methionine aminopeptidase superfamily"/>
    <property type="match status" value="1"/>
</dbReference>
<feature type="binding site" evidence="6">
    <location>
        <position position="175"/>
    </location>
    <ligand>
        <name>substrate</name>
    </ligand>
</feature>
<sequence>MIIIKSRKEIEKIKSSCNIVARALEELKKMVCPGITTRELDRIAEDFIVKSGGIPAFKGYRGYPSASCISVNEEIVHGIPSGRCLKDGDIVSIDLGVLLDGYYGDAAITVAVNKIDNETRKLLEVTEKSLYKAIDIAMTGNRVSDISCTIQDYVEGAGYSVVREFVGHGIGRSLHEDPPVPNFGERGKGPRLKAGMVLAIEPMVNAGSSDLLILDNGWTAVTKDGRRSAHFEHTVAITEDGPLILSML</sequence>
<dbReference type="InterPro" id="IPR002467">
    <property type="entry name" value="Pept_M24A_MAP1"/>
</dbReference>